<dbReference type="AlphaFoldDB" id="B5VX36"/>
<dbReference type="EMBL" id="ABYK01000006">
    <property type="protein sequence ID" value="EDZ96041.1"/>
    <property type="molecule type" value="Genomic_DNA"/>
</dbReference>
<gene>
    <name evidence="1" type="ORF">AmaxDRAFT_1078</name>
</gene>
<evidence type="ECO:0000313" key="1">
    <source>
        <dbReference type="EMBL" id="EDZ96041.1"/>
    </source>
</evidence>
<comment type="caution">
    <text evidence="1">The sequence shown here is derived from an EMBL/GenBank/DDBJ whole genome shotgun (WGS) entry which is preliminary data.</text>
</comment>
<evidence type="ECO:0000313" key="2">
    <source>
        <dbReference type="Proteomes" id="UP000004061"/>
    </source>
</evidence>
<dbReference type="Proteomes" id="UP000004061">
    <property type="component" value="Unassembled WGS sequence"/>
</dbReference>
<accession>B5VX36</accession>
<name>B5VX36_LIMMA</name>
<reference evidence="1 2" key="1">
    <citation type="journal article" date="2011" name="Appl. Environ. Microbiol.">
        <title>Contribution of a Sodium Ion Gradient to Energy Conservation during Fermentation in the Cyanobacterium Arthrospira (Spirulina) maxima CS-328.</title>
        <authorList>
            <person name="Carrieri D."/>
            <person name="Ananyev G."/>
            <person name="Lenz O."/>
            <person name="Bryant D.A."/>
            <person name="Dismukes G.C."/>
        </authorList>
    </citation>
    <scope>NUCLEOTIDE SEQUENCE [LARGE SCALE GENOMIC DNA]</scope>
    <source>
        <strain evidence="1 2">CS-328</strain>
    </source>
</reference>
<sequence>MCVFHSASRTLILTDTELHFDETFPIMTQFSARLLGVYKQLSLSIMERIATNEKERFRQSFEQVMLWDFERFIMAHGSII</sequence>
<keyword evidence="2" id="KW-1185">Reference proteome</keyword>
<organism evidence="1 2">
    <name type="scientific">Limnospira maxima CS-328</name>
    <dbReference type="NCBI Taxonomy" id="513049"/>
    <lineage>
        <taxon>Bacteria</taxon>
        <taxon>Bacillati</taxon>
        <taxon>Cyanobacteriota</taxon>
        <taxon>Cyanophyceae</taxon>
        <taxon>Oscillatoriophycideae</taxon>
        <taxon>Oscillatoriales</taxon>
        <taxon>Sirenicapillariaceae</taxon>
        <taxon>Limnospira</taxon>
    </lineage>
</organism>
<proteinExistence type="predicted"/>
<protein>
    <submittedName>
        <fullName evidence="1">Uncharacterized protein</fullName>
    </submittedName>
</protein>